<evidence type="ECO:0000256" key="1">
    <source>
        <dbReference type="SAM" id="MobiDB-lite"/>
    </source>
</evidence>
<feature type="region of interest" description="Disordered" evidence="1">
    <location>
        <begin position="1"/>
        <end position="24"/>
    </location>
</feature>
<keyword evidence="3" id="KW-1185">Reference proteome</keyword>
<dbReference type="AlphaFoldDB" id="L0II29"/>
<protein>
    <submittedName>
        <fullName evidence="2">Uncharacterized protein</fullName>
    </submittedName>
</protein>
<reference evidence="2" key="1">
    <citation type="submission" date="2011-09" db="EMBL/GenBank/DDBJ databases">
        <title>Complete sequence of Halovivax ruber XH-70.</title>
        <authorList>
            <consortium name="US DOE Joint Genome Institute"/>
            <person name="Lucas S."/>
            <person name="Han J."/>
            <person name="Lapidus A."/>
            <person name="Cheng J.-F."/>
            <person name="Goodwin L."/>
            <person name="Pitluck S."/>
            <person name="Peters L."/>
            <person name="Mikhailova N."/>
            <person name="Davenport K."/>
            <person name="Detter J.C."/>
            <person name="Han C."/>
            <person name="Tapia R."/>
            <person name="Land M."/>
            <person name="Hauser L."/>
            <person name="Kyrpides N."/>
            <person name="Ivanova N."/>
            <person name="Pagani I."/>
            <person name="Sproer C."/>
            <person name="Anderson I."/>
            <person name="Woyke T."/>
        </authorList>
    </citation>
    <scope>NUCLEOTIDE SEQUENCE</scope>
    <source>
        <strain evidence="2">XH-70</strain>
    </source>
</reference>
<dbReference type="EMBL" id="CP003050">
    <property type="protein sequence ID" value="AGB17642.1"/>
    <property type="molecule type" value="Genomic_DNA"/>
</dbReference>
<organism evidence="2 3">
    <name type="scientific">Halovivax ruber (strain DSM 18193 / JCM 13892 / XH-70)</name>
    <dbReference type="NCBI Taxonomy" id="797302"/>
    <lineage>
        <taxon>Archaea</taxon>
        <taxon>Methanobacteriati</taxon>
        <taxon>Methanobacteriota</taxon>
        <taxon>Stenosarchaea group</taxon>
        <taxon>Halobacteria</taxon>
        <taxon>Halobacteriales</taxon>
        <taxon>Natrialbaceae</taxon>
        <taxon>Halovivax</taxon>
    </lineage>
</organism>
<proteinExistence type="predicted"/>
<accession>L0II29</accession>
<gene>
    <name evidence="2" type="ordered locus">Halru_3076</name>
</gene>
<dbReference type="KEGG" id="hru:Halru_3076"/>
<evidence type="ECO:0000313" key="3">
    <source>
        <dbReference type="Proteomes" id="UP000010846"/>
    </source>
</evidence>
<name>L0II29_HALRX</name>
<dbReference type="STRING" id="797302.Halru_3076"/>
<sequence>MVLVYTTDIREDPDRGRAATGPLDGSGCDHERTVYVESRAGGSLTCQECGTVIPDDDRGDSSPEISATCRWVLTRDGGRY</sequence>
<dbReference type="HOGENOM" id="CLU_2581315_0_0_2"/>
<dbReference type="Proteomes" id="UP000010846">
    <property type="component" value="Chromosome"/>
</dbReference>
<evidence type="ECO:0000313" key="2">
    <source>
        <dbReference type="EMBL" id="AGB17642.1"/>
    </source>
</evidence>
<dbReference type="OrthoDB" id="372360at2157"/>
<feature type="compositionally biased region" description="Basic and acidic residues" evidence="1">
    <location>
        <begin position="8"/>
        <end position="17"/>
    </location>
</feature>